<feature type="domain" description="Starch synthase catalytic" evidence="9">
    <location>
        <begin position="8"/>
        <end position="236"/>
    </location>
</feature>
<evidence type="ECO:0000256" key="7">
    <source>
        <dbReference type="HAMAP-Rule" id="MF_00484"/>
    </source>
</evidence>
<evidence type="ECO:0000259" key="9">
    <source>
        <dbReference type="Pfam" id="PF08323"/>
    </source>
</evidence>
<evidence type="ECO:0000256" key="2">
    <source>
        <dbReference type="ARBA" id="ARBA00002764"/>
    </source>
</evidence>
<dbReference type="InterPro" id="IPR013534">
    <property type="entry name" value="Starch_synth_cat_dom"/>
</dbReference>
<comment type="caution">
    <text evidence="10">The sequence shown here is derived from an EMBL/GenBank/DDBJ whole genome shotgun (WGS) entry which is preliminary data.</text>
</comment>
<dbReference type="HAMAP" id="MF_00484">
    <property type="entry name" value="Glycogen_synth"/>
    <property type="match status" value="1"/>
</dbReference>
<dbReference type="SUPFAM" id="SSF53756">
    <property type="entry name" value="UDP-Glycosyltransferase/glycogen phosphorylase"/>
    <property type="match status" value="1"/>
</dbReference>
<name>A0ABT0XLB2_9BACI</name>
<dbReference type="PANTHER" id="PTHR45825:SF11">
    <property type="entry name" value="ALPHA AMYLASE DOMAIN-CONTAINING PROTEIN"/>
    <property type="match status" value="1"/>
</dbReference>
<keyword evidence="5 7" id="KW-0808">Transferase</keyword>
<dbReference type="InterPro" id="IPR001296">
    <property type="entry name" value="Glyco_trans_1"/>
</dbReference>
<accession>A0ABT0XLB2</accession>
<dbReference type="Proteomes" id="UP001203665">
    <property type="component" value="Unassembled WGS sequence"/>
</dbReference>
<evidence type="ECO:0000259" key="8">
    <source>
        <dbReference type="Pfam" id="PF00534"/>
    </source>
</evidence>
<dbReference type="EC" id="2.4.1.21" evidence="7"/>
<dbReference type="PANTHER" id="PTHR45825">
    <property type="entry name" value="GRANULE-BOUND STARCH SYNTHASE 1, CHLOROPLASTIC/AMYLOPLASTIC"/>
    <property type="match status" value="1"/>
</dbReference>
<dbReference type="NCBIfam" id="TIGR02095">
    <property type="entry name" value="glgA"/>
    <property type="match status" value="1"/>
</dbReference>
<keyword evidence="11" id="KW-1185">Reference proteome</keyword>
<keyword evidence="4 7" id="KW-0328">Glycosyltransferase</keyword>
<organism evidence="10 11">
    <name type="scientific">Alkalicoccobacillus plakortidis</name>
    <dbReference type="NCBI Taxonomy" id="444060"/>
    <lineage>
        <taxon>Bacteria</taxon>
        <taxon>Bacillati</taxon>
        <taxon>Bacillota</taxon>
        <taxon>Bacilli</taxon>
        <taxon>Bacillales</taxon>
        <taxon>Bacillaceae</taxon>
        <taxon>Alkalicoccobacillus</taxon>
    </lineage>
</organism>
<proteinExistence type="inferred from homology"/>
<comment type="catalytic activity">
    <reaction evidence="1 7">
        <text>[(1-&gt;4)-alpha-D-glucosyl](n) + ADP-alpha-D-glucose = [(1-&gt;4)-alpha-D-glucosyl](n+1) + ADP + H(+)</text>
        <dbReference type="Rhea" id="RHEA:18189"/>
        <dbReference type="Rhea" id="RHEA-COMP:9584"/>
        <dbReference type="Rhea" id="RHEA-COMP:9587"/>
        <dbReference type="ChEBI" id="CHEBI:15378"/>
        <dbReference type="ChEBI" id="CHEBI:15444"/>
        <dbReference type="ChEBI" id="CHEBI:57498"/>
        <dbReference type="ChEBI" id="CHEBI:456216"/>
        <dbReference type="EC" id="2.4.1.21"/>
    </reaction>
</comment>
<evidence type="ECO:0000313" key="11">
    <source>
        <dbReference type="Proteomes" id="UP001203665"/>
    </source>
</evidence>
<feature type="binding site" evidence="7">
    <location>
        <position position="20"/>
    </location>
    <ligand>
        <name>ADP-alpha-D-glucose</name>
        <dbReference type="ChEBI" id="CHEBI:57498"/>
    </ligand>
</feature>
<dbReference type="EMBL" id="JAMQJY010000002">
    <property type="protein sequence ID" value="MCM2676704.1"/>
    <property type="molecule type" value="Genomic_DNA"/>
</dbReference>
<reference evidence="10" key="1">
    <citation type="submission" date="2022-06" db="EMBL/GenBank/DDBJ databases">
        <title>Alkalicoccobacillus porphyridii sp. nov., isolated from a marine red alga, Porphyridium purpureum and reclassification of Shouchella plakortidis and Shouchella gibsonii as Alkalicoccobacillus plakortidis comb. nov. and Alkalicoccobacillus gibsonii comb. nov.</title>
        <authorList>
            <person name="Kim K.H."/>
            <person name="Lee J.K."/>
            <person name="Han D.M."/>
            <person name="Baek J.H."/>
            <person name="Jeon C.O."/>
        </authorList>
    </citation>
    <scope>NUCLEOTIDE SEQUENCE</scope>
    <source>
        <strain evidence="10">DSM 19153</strain>
    </source>
</reference>
<feature type="domain" description="Glycosyl transferase family 1" evidence="8">
    <location>
        <begin position="292"/>
        <end position="437"/>
    </location>
</feature>
<evidence type="ECO:0000313" key="10">
    <source>
        <dbReference type="EMBL" id="MCM2676704.1"/>
    </source>
</evidence>
<dbReference type="Pfam" id="PF08323">
    <property type="entry name" value="Glyco_transf_5"/>
    <property type="match status" value="1"/>
</dbReference>
<evidence type="ECO:0000256" key="5">
    <source>
        <dbReference type="ARBA" id="ARBA00022679"/>
    </source>
</evidence>
<dbReference type="Pfam" id="PF00534">
    <property type="entry name" value="Glycos_transf_1"/>
    <property type="match status" value="1"/>
</dbReference>
<evidence type="ECO:0000256" key="1">
    <source>
        <dbReference type="ARBA" id="ARBA00001478"/>
    </source>
</evidence>
<dbReference type="Gene3D" id="3.40.50.2000">
    <property type="entry name" value="Glycogen Phosphorylase B"/>
    <property type="match status" value="2"/>
</dbReference>
<protein>
    <recommendedName>
        <fullName evidence="7">Glycogen synthase</fullName>
        <ecNumber evidence="7">2.4.1.21</ecNumber>
    </recommendedName>
    <alternativeName>
        <fullName evidence="7">Starch [bacterial glycogen] synthase</fullName>
    </alternativeName>
</protein>
<sequence>MTDNWTDICHVATECTPFYKTGGLADVIGSLPQALDMPRGTVTVILPKHQTLSDKWGSQLNWIYTLSVWVKWRKQSCQVYELYHQEIRYLFFENDYYFNRPVLYGCHDDGERYAFFCHAVIEWIDQQKEKPSILHCHDWQTGLLPAYIRARNWQEQIKTVLTIHNLAYQGQFPSSVFKELLHFDDSAYPILEMDDHVNYLKAGIAEADKITTVSPSYALEIQEPSFGYKLDGLLRQRSDDLVGIVNGIDLKDYNPAEDKELVAPYTKRSSASEINKRSLQVEAGLSMSISTPLFAVVSRLVPEKGIGLLLETLNQMLPHERIQVIVLGSGSPELEHELHVMQSRFPKKLCFFHGFDEGKARRIYAGADMLLMPSLYEPCGLSQLIALRYGCVPIVRETGGLKDTIQSYQPHTGTGNGFTFLNRTSGDLRLTMNRALSIFHHKHQWNKLLASFASSDLSWLASASLYHLVYDGLRDRKGVLNQHADQQENIQGNVIEAIS</sequence>
<evidence type="ECO:0000256" key="3">
    <source>
        <dbReference type="ARBA" id="ARBA00010281"/>
    </source>
</evidence>
<evidence type="ECO:0000256" key="4">
    <source>
        <dbReference type="ARBA" id="ARBA00022676"/>
    </source>
</evidence>
<dbReference type="RefSeq" id="WP_251609644.1">
    <property type="nucleotide sequence ID" value="NZ_JAMQJY010000002.1"/>
</dbReference>
<evidence type="ECO:0000256" key="6">
    <source>
        <dbReference type="ARBA" id="ARBA00023056"/>
    </source>
</evidence>
<comment type="similarity">
    <text evidence="3 7">Belongs to the glycosyltransferase 1 family. Bacterial/plant glycogen synthase subfamily.</text>
</comment>
<dbReference type="InterPro" id="IPR011835">
    <property type="entry name" value="GS/SS"/>
</dbReference>
<comment type="function">
    <text evidence="2 7">Synthesizes alpha-1,4-glucan chains using ADP-glucose.</text>
</comment>
<dbReference type="CDD" id="cd03791">
    <property type="entry name" value="GT5_Glycogen_synthase_DULL1-like"/>
    <property type="match status" value="1"/>
</dbReference>
<comment type="pathway">
    <text evidence="7">Glycan biosynthesis; glycogen biosynthesis.</text>
</comment>
<gene>
    <name evidence="7" type="primary">glgA</name>
    <name evidence="10" type="ORF">NDM98_15340</name>
</gene>
<keyword evidence="6 7" id="KW-0320">Glycogen biosynthesis</keyword>